<dbReference type="RefSeq" id="WP_170107121.1">
    <property type="nucleotide sequence ID" value="NZ_PPCN01000001.1"/>
</dbReference>
<keyword evidence="2" id="KW-1185">Reference proteome</keyword>
<dbReference type="EMBL" id="PPCN01000001">
    <property type="protein sequence ID" value="POF34870.1"/>
    <property type="molecule type" value="Genomic_DNA"/>
</dbReference>
<sequence length="46" mass="4737">MSEKTAQPTAKAQDGAKLINYYKPVGIAALTAAALCCKSPAVKKGK</sequence>
<protein>
    <submittedName>
        <fullName evidence="1">Uncharacterized protein</fullName>
    </submittedName>
</protein>
<dbReference type="Proteomes" id="UP000236959">
    <property type="component" value="Unassembled WGS sequence"/>
</dbReference>
<evidence type="ECO:0000313" key="2">
    <source>
        <dbReference type="Proteomes" id="UP000236959"/>
    </source>
</evidence>
<evidence type="ECO:0000313" key="1">
    <source>
        <dbReference type="EMBL" id="POF34870.1"/>
    </source>
</evidence>
<gene>
    <name evidence="1" type="ORF">CLV41_1011330</name>
</gene>
<dbReference type="AlphaFoldDB" id="A0A2S3V4S0"/>
<reference evidence="1 2" key="1">
    <citation type="submission" date="2018-01" db="EMBL/GenBank/DDBJ databases">
        <title>Genomic Encyclopedia of Archaeal and Bacterial Type Strains, Phase II (KMG-II): from individual species to whole genera.</title>
        <authorList>
            <person name="Goeker M."/>
        </authorList>
    </citation>
    <scope>NUCLEOTIDE SEQUENCE [LARGE SCALE GENOMIC DNA]</scope>
    <source>
        <strain evidence="1 2">DSM 17023</strain>
    </source>
</reference>
<name>A0A2S3V4S0_9HYPH</name>
<organism evidence="1 2">
    <name type="scientific">Roseibium marinum</name>
    <dbReference type="NCBI Taxonomy" id="281252"/>
    <lineage>
        <taxon>Bacteria</taxon>
        <taxon>Pseudomonadati</taxon>
        <taxon>Pseudomonadota</taxon>
        <taxon>Alphaproteobacteria</taxon>
        <taxon>Hyphomicrobiales</taxon>
        <taxon>Stappiaceae</taxon>
        <taxon>Roseibium</taxon>
    </lineage>
</organism>
<accession>A0A2S3V4S0</accession>
<proteinExistence type="predicted"/>
<comment type="caution">
    <text evidence="1">The sequence shown here is derived from an EMBL/GenBank/DDBJ whole genome shotgun (WGS) entry which is preliminary data.</text>
</comment>